<sequence length="90" mass="9535">MSPGTRQDEALSRRALAMLRAAATGRAEMVLSSEPDMFFDGLPCCDQYTAHLLARRGLVAPAHPGRVGQRVRALVTSAGIAALESVRDAA</sequence>
<gene>
    <name evidence="1" type="ORF">GCM10017786_28550</name>
</gene>
<evidence type="ECO:0000313" key="2">
    <source>
        <dbReference type="Proteomes" id="UP000605897"/>
    </source>
</evidence>
<dbReference type="RefSeq" id="WP_167115482.1">
    <property type="nucleotide sequence ID" value="NZ_BNAU01000002.1"/>
</dbReference>
<name>A0ABQ3ITW7_9PSEU</name>
<dbReference type="EMBL" id="BNAU01000002">
    <property type="protein sequence ID" value="GHE94001.1"/>
    <property type="molecule type" value="Genomic_DNA"/>
</dbReference>
<comment type="caution">
    <text evidence="1">The sequence shown here is derived from an EMBL/GenBank/DDBJ whole genome shotgun (WGS) entry which is preliminary data.</text>
</comment>
<evidence type="ECO:0000313" key="1">
    <source>
        <dbReference type="EMBL" id="GHE94001.1"/>
    </source>
</evidence>
<reference evidence="2" key="1">
    <citation type="journal article" date="2019" name="Int. J. Syst. Evol. Microbiol.">
        <title>The Global Catalogue of Microorganisms (GCM) 10K type strain sequencing project: providing services to taxonomists for standard genome sequencing and annotation.</title>
        <authorList>
            <consortium name="The Broad Institute Genomics Platform"/>
            <consortium name="The Broad Institute Genome Sequencing Center for Infectious Disease"/>
            <person name="Wu L."/>
            <person name="Ma J."/>
        </authorList>
    </citation>
    <scope>NUCLEOTIDE SEQUENCE [LARGE SCALE GENOMIC DNA]</scope>
    <source>
        <strain evidence="2">CGMCC 4.7677</strain>
    </source>
</reference>
<proteinExistence type="predicted"/>
<accession>A0ABQ3ITW7</accession>
<dbReference type="Proteomes" id="UP000605897">
    <property type="component" value="Unassembled WGS sequence"/>
</dbReference>
<keyword evidence="2" id="KW-1185">Reference proteome</keyword>
<protein>
    <submittedName>
        <fullName evidence="1">Uncharacterized protein</fullName>
    </submittedName>
</protein>
<organism evidence="1 2">
    <name type="scientific">Amycolatopsis deserti</name>
    <dbReference type="NCBI Taxonomy" id="185696"/>
    <lineage>
        <taxon>Bacteria</taxon>
        <taxon>Bacillati</taxon>
        <taxon>Actinomycetota</taxon>
        <taxon>Actinomycetes</taxon>
        <taxon>Pseudonocardiales</taxon>
        <taxon>Pseudonocardiaceae</taxon>
        <taxon>Amycolatopsis</taxon>
    </lineage>
</organism>